<reference evidence="2" key="3">
    <citation type="journal article" date="2009" name="Biochem. Biophys. Res. Commun.">
        <title>Crystal structure of CelM2, a bifunctional glucanase-xylanase protein from a metagenome library.</title>
        <authorList>
            <person name="Nam K.H."/>
            <person name="Kim S.J."/>
            <person name="Hwang K.Y."/>
        </authorList>
    </citation>
    <scope>X-RAY CRYSTALLOGRAPHY (2.30 ANGSTROMS) OF 31-549 IN COMPLEX WITH ZN(2+)</scope>
</reference>
<name>A0ACD6B8D8_9BACT</name>
<protein>
    <submittedName>
        <fullName evidence="1">Cellulase</fullName>
    </submittedName>
</protein>
<accession>A1E9A6</accession>
<evidence type="ECO:0007829" key="2">
    <source>
        <dbReference type="PDB" id="3FW6"/>
    </source>
</evidence>
<accession>A0ACD6B8D8</accession>
<keyword evidence="2 3" id="KW-0002">3D-structure</keyword>
<keyword evidence="2 3" id="KW-0862">Zinc</keyword>
<feature type="binding site" evidence="2 3">
    <location>
        <position position="297"/>
    </location>
    <ligand>
        <name>Zn(2+)</name>
        <dbReference type="ChEBI" id="CHEBI:29105"/>
        <label>2</label>
    </ligand>
</feature>
<reference evidence="1" key="1">
    <citation type="submission" date="2006-11" db="EMBL/GenBank/DDBJ databases">
        <title>Sequence analysis of cellulase- and xylanase-encoding genes of environmental libraries from soil DNA.</title>
        <authorList>
            <person name="Kim S.-J."/>
            <person name="Yeo Y.-S."/>
            <person name="Yoon S.-H."/>
            <person name="Koo B.-S."/>
        </authorList>
    </citation>
    <scope>NUCLEOTIDE SEQUENCE</scope>
</reference>
<feature type="binding site" evidence="2">
    <location>
        <position position="200"/>
    </location>
    <ligand>
        <name>Zn(2+)</name>
        <dbReference type="ChEBI" id="CHEBI:29105"/>
        <label>1</label>
    </ligand>
</feature>
<reference evidence="1" key="2">
    <citation type="journal article" date="2008" name="FEMS Microbiol. Lett.">
        <title>Characterization of a gene encoding cellulase from uncultured soil bacteria.</title>
        <authorList>
            <person name="Kim S.J."/>
            <person name="Lee C.M."/>
            <person name="Han B.R."/>
            <person name="Kim M.Y."/>
            <person name="Yeo Y.S."/>
            <person name="Yoon S.H."/>
            <person name="Koo B.S."/>
            <person name="Jun H.K."/>
        </authorList>
    </citation>
    <scope>NUCLEOTIDE SEQUENCE</scope>
</reference>
<evidence type="ECO:0000313" key="1">
    <source>
        <dbReference type="EMBL" id="ABL11223.1"/>
    </source>
</evidence>
<feature type="binding site" evidence="3">
    <location>
        <position position="286"/>
    </location>
    <ligand>
        <name>Zn(2+)</name>
        <dbReference type="ChEBI" id="CHEBI:29105"/>
        <label>4</label>
    </ligand>
</feature>
<feature type="binding site" evidence="2 3">
    <location>
        <position position="241"/>
    </location>
    <ligand>
        <name>Zn(2+)</name>
        <dbReference type="ChEBI" id="CHEBI:29105"/>
        <label>3</label>
    </ligand>
</feature>
<dbReference type="EMBL" id="EF114228">
    <property type="protein sequence ID" value="ABL11223.1"/>
    <property type="molecule type" value="Genomic_DNA"/>
</dbReference>
<feature type="binding site" evidence="2 3">
    <location>
        <position position="240"/>
    </location>
    <ligand>
        <name>Zn(2+)</name>
        <dbReference type="ChEBI" id="CHEBI:29105"/>
        <label>2</label>
    </ligand>
</feature>
<dbReference type="PDB" id="3FW6">
    <property type="method" value="X-ray"/>
    <property type="resolution" value="2.30 A"/>
    <property type="chains" value="A=31-549"/>
</dbReference>
<organism evidence="1">
    <name type="scientific">uncultured bacterium</name>
    <dbReference type="NCBI Taxonomy" id="77133"/>
    <lineage>
        <taxon>Bacteria</taxon>
        <taxon>environmental samples</taxon>
    </lineage>
</organism>
<sequence>MERKYLMGCRVKFFCAIVCFSLIANTLVYAQNPSVTISVNANAGRHPINPAVYGLAYATTATLADLNVPLHRYGGNNTSRYNWQLNADNRGADWYFESIGEASSVAGERGDTFIANSQAAGAQAMITIPTIGWVARLGANRSKLASFSIAKYGAQSGNDWQWFPDAGNGVLTSGQNVTGNNPNDANTLVDSTFQQGWAQHLVSQWGTAAGGGLRYYILDNEPSIWFSTHRDVHPVGPTMDEIRDKMLDYGAKIKTVDPSALIVGPEEWGWSGYTLSGYDQQYGGLHGWSFMPDRNNHGGWDYLPWLLDQLRQNNLSTGRRLLDVFSVHYYPQGGEFGNDTSSAMQLRRNRSTRSLWDPNYIDETWINDKVQLIPRLKNWVSTYYPGTLTAITEYNWGAESHINGATTQADILGIFGREGLDMAARWTTPDTATPTYKAIKMYRNYDGNKSAFGDTSVTATAPNPDNVSAFAAVRSSDGALTVMVINKYLSGNTPATINLSNFTAQAQAQVWQLTAANTINHLSNVSLSGSSLSLTLPAQSVTLLVIPASTAANAPPTAVATATPQTGTAPLAVAFDGRSSSDSDGTITAYAWNFGDGAIASGATSNHTYVNAGTYTATLTVTDNAGATASKSLTITVNPAPVVINAPSNLTASNASRTVTLR</sequence>
<dbReference type="PDB" id="3II1">
    <property type="method" value="X-ray"/>
    <property type="resolution" value="2.25 A"/>
    <property type="chains" value="A=31-550"/>
</dbReference>
<gene>
    <name evidence="1" type="primary">celM2</name>
</gene>
<evidence type="ECO:0007829" key="3">
    <source>
        <dbReference type="PDB" id="3II1"/>
    </source>
</evidence>
<reference evidence="3" key="4">
    <citation type="journal article" date="2010" name="Biochem. Biophys. Res. Commun.">
        <title>Structural characterization of the bifunctional glucanase-xylanase CelM2 reveals the metal effect and substrate-binding moiety.</title>
        <authorList>
            <person name="Nam K.H."/>
            <person name="Lee W.H."/>
            <person name="Rhee K.H."/>
            <person name="Hwang K.Y."/>
        </authorList>
    </citation>
    <scope>X-RAY CRYSTALLOGRAPHY (2.25 ANGSTROMS) OF 31-550 IN COMPLEX WITH ZN(2+)</scope>
</reference>
<keyword evidence="2 3" id="KW-0479">Metal-binding</keyword>
<proteinExistence type="evidence at protein level"/>